<comment type="caution">
    <text evidence="3">The sequence shown here is derived from an EMBL/GenBank/DDBJ whole genome shotgun (WGS) entry which is preliminary data.</text>
</comment>
<keyword evidence="2" id="KW-0472">Membrane</keyword>
<feature type="region of interest" description="Disordered" evidence="1">
    <location>
        <begin position="57"/>
        <end position="88"/>
    </location>
</feature>
<evidence type="ECO:0000256" key="1">
    <source>
        <dbReference type="SAM" id="MobiDB-lite"/>
    </source>
</evidence>
<dbReference type="EMBL" id="JAVRJZ010000011">
    <property type="protein sequence ID" value="KAK2717207.1"/>
    <property type="molecule type" value="Genomic_DNA"/>
</dbReference>
<dbReference type="Proteomes" id="UP001187531">
    <property type="component" value="Unassembled WGS sequence"/>
</dbReference>
<feature type="non-terminal residue" evidence="3">
    <location>
        <position position="1"/>
    </location>
</feature>
<proteinExistence type="predicted"/>
<name>A0AA88L550_ARTSF</name>
<protein>
    <submittedName>
        <fullName evidence="3">Uncharacterized protein</fullName>
    </submittedName>
</protein>
<keyword evidence="4" id="KW-1185">Reference proteome</keyword>
<gene>
    <name evidence="3" type="ORF">QYM36_007352</name>
</gene>
<feature type="compositionally biased region" description="Polar residues" evidence="1">
    <location>
        <begin position="57"/>
        <end position="72"/>
    </location>
</feature>
<evidence type="ECO:0000256" key="2">
    <source>
        <dbReference type="SAM" id="Phobius"/>
    </source>
</evidence>
<keyword evidence="2" id="KW-1133">Transmembrane helix</keyword>
<sequence>ARMNDTEPLLELQEQIYVISGVLGGVSLILLVLVIVLFSKISSLRKVVNSLRATSQPYTGATAPTRSETSKQAAMPPQDPEVSQRFSQYPPNYPMNGMPMDGKPSYQENPGFVGDNRFNGSSVVNKPSIDPRRSNRVMSQNLFVLDFSTYFLLPCKMAVKIVVNSTVSFCFVSI</sequence>
<organism evidence="3 4">
    <name type="scientific">Artemia franciscana</name>
    <name type="common">Brine shrimp</name>
    <name type="synonym">Artemia sanfranciscana</name>
    <dbReference type="NCBI Taxonomy" id="6661"/>
    <lineage>
        <taxon>Eukaryota</taxon>
        <taxon>Metazoa</taxon>
        <taxon>Ecdysozoa</taxon>
        <taxon>Arthropoda</taxon>
        <taxon>Crustacea</taxon>
        <taxon>Branchiopoda</taxon>
        <taxon>Anostraca</taxon>
        <taxon>Artemiidae</taxon>
        <taxon>Artemia</taxon>
    </lineage>
</organism>
<keyword evidence="2" id="KW-0812">Transmembrane</keyword>
<evidence type="ECO:0000313" key="3">
    <source>
        <dbReference type="EMBL" id="KAK2717207.1"/>
    </source>
</evidence>
<accession>A0AA88L550</accession>
<evidence type="ECO:0000313" key="4">
    <source>
        <dbReference type="Proteomes" id="UP001187531"/>
    </source>
</evidence>
<dbReference type="AlphaFoldDB" id="A0AA88L550"/>
<feature type="transmembrane region" description="Helical" evidence="2">
    <location>
        <begin position="16"/>
        <end position="38"/>
    </location>
</feature>
<reference evidence="3" key="1">
    <citation type="submission" date="2023-07" db="EMBL/GenBank/DDBJ databases">
        <title>Chromosome-level genome assembly of Artemia franciscana.</title>
        <authorList>
            <person name="Jo E."/>
        </authorList>
    </citation>
    <scope>NUCLEOTIDE SEQUENCE</scope>
    <source>
        <tissue evidence="3">Whole body</tissue>
    </source>
</reference>